<proteinExistence type="predicted"/>
<organism evidence="2 3">
    <name type="scientific">Cylindrotheca closterium</name>
    <dbReference type="NCBI Taxonomy" id="2856"/>
    <lineage>
        <taxon>Eukaryota</taxon>
        <taxon>Sar</taxon>
        <taxon>Stramenopiles</taxon>
        <taxon>Ochrophyta</taxon>
        <taxon>Bacillariophyta</taxon>
        <taxon>Bacillariophyceae</taxon>
        <taxon>Bacillariophycidae</taxon>
        <taxon>Bacillariales</taxon>
        <taxon>Bacillariaceae</taxon>
        <taxon>Cylindrotheca</taxon>
    </lineage>
</organism>
<gene>
    <name evidence="2" type="ORF">CYCCA115_LOCUS7322</name>
</gene>
<keyword evidence="1" id="KW-0472">Membrane</keyword>
<dbReference type="AlphaFoldDB" id="A0AAD2CXW8"/>
<name>A0AAD2CXW8_9STRA</name>
<feature type="non-terminal residue" evidence="2">
    <location>
        <position position="58"/>
    </location>
</feature>
<accession>A0AAD2CXW8</accession>
<comment type="caution">
    <text evidence="2">The sequence shown here is derived from an EMBL/GenBank/DDBJ whole genome shotgun (WGS) entry which is preliminary data.</text>
</comment>
<dbReference type="EMBL" id="CAKOGP040001001">
    <property type="protein sequence ID" value="CAJ1941039.1"/>
    <property type="molecule type" value="Genomic_DNA"/>
</dbReference>
<dbReference type="Proteomes" id="UP001295423">
    <property type="component" value="Unassembled WGS sequence"/>
</dbReference>
<protein>
    <submittedName>
        <fullName evidence="2">Uncharacterized protein</fullName>
    </submittedName>
</protein>
<evidence type="ECO:0000256" key="1">
    <source>
        <dbReference type="SAM" id="Phobius"/>
    </source>
</evidence>
<feature type="transmembrane region" description="Helical" evidence="1">
    <location>
        <begin position="6"/>
        <end position="27"/>
    </location>
</feature>
<reference evidence="2" key="1">
    <citation type="submission" date="2023-08" db="EMBL/GenBank/DDBJ databases">
        <authorList>
            <person name="Audoor S."/>
            <person name="Bilcke G."/>
        </authorList>
    </citation>
    <scope>NUCLEOTIDE SEQUENCE</scope>
</reference>
<evidence type="ECO:0000313" key="3">
    <source>
        <dbReference type="Proteomes" id="UP001295423"/>
    </source>
</evidence>
<sequence>MSLSILQAGPAIMYGGLAFGLGFGSFVHQKEPSWKIPAMVCAGFWGFTAFTVDQEGLF</sequence>
<keyword evidence="3" id="KW-1185">Reference proteome</keyword>
<keyword evidence="1" id="KW-0812">Transmembrane</keyword>
<keyword evidence="1" id="KW-1133">Transmembrane helix</keyword>
<evidence type="ECO:0000313" key="2">
    <source>
        <dbReference type="EMBL" id="CAJ1941039.1"/>
    </source>
</evidence>